<evidence type="ECO:0000313" key="2">
    <source>
        <dbReference type="Proteomes" id="UP001273350"/>
    </source>
</evidence>
<keyword evidence="2" id="KW-1185">Reference proteome</keyword>
<dbReference type="RefSeq" id="WP_230004305.1">
    <property type="nucleotide sequence ID" value="NZ_CP087134.1"/>
</dbReference>
<dbReference type="SUPFAM" id="SSF49464">
    <property type="entry name" value="Carboxypeptidase regulatory domain-like"/>
    <property type="match status" value="1"/>
</dbReference>
<accession>A0ABU4RHV8</accession>
<dbReference type="EMBL" id="JAWXVI010000008">
    <property type="protein sequence ID" value="MDX6190995.1"/>
    <property type="molecule type" value="Genomic_DNA"/>
</dbReference>
<sequence length="873" mass="100634">MLKLFSFIFFIPFIAFSQNIKISGTIKDKQNRSVERASVVILDNSGNILFYTFANEDGNYTLQLKKPASGIVSIEISCLGFAKNTNVIDLSTKTEINHSVSLESQQESLKEVVIESHKKVRINQDTTTIKASAFSNQTEQTIEDILKKLPGIEVQKDGSIKAHGKPIDKLLVEGEDLFDKNYTLLSKNLDAKTLDEVQIIEAFEDNPIFKKMNNSDKVALNLKLKKDKQNIWFGNITAGAGIISENRWKEGINLGLLKKKIKIFYLADYNNSGEKATSLIKESSINLDFFGADRIEKKARKQYVINSNENSSFSKSQSVFNKALFNSLSFTTKLKPSLTLRGVGYFTNDHQIQHSFSETIYNIDPQPIINSEANHYSGKKTLSSGEIELKYSGNEDNYLTNLFIYKNNPDVINSNLLFNSEQINQNSKNSNYTFYNHLNHSYSLSNQTILNNYIYLGSDYLNEKNRLKSPFLNEFFKIDPEAQIDQKGDTKNQYFGIKSKLISKYKKLESVLAFQYEKSKESIVSDFLIDQKQKTDYQVDTNTNQTIFSFDAGIRYNFTSETDFTANLKYVQNNFARNISQQHFHFFNPVFSFNLKKTRLGTFRLNYSENSSLPEINYLKTNYLLADYRTFEKGVSDVALLKNKTISFLHTLYKDEKGFSVKTNLVYTKLKKTLNIDNLITQNFNFKNYIVTNGGENYNASFSFINYLKKLKWATKIATQQTWSNTPTKVNNQDFTNLKSYNSQYSFSATSYYSLVVNFDFGFNYNYYQTNFNNTLTTNTTKDAFINCNYKISKVWLAEVNTTYYKINTQNYSFVNIIANYTPENSRFSYRLLFNNVTNENEFTLVTLDSYTSYKATIDLVPRYLLATVKYRF</sequence>
<dbReference type="Gene3D" id="2.60.40.1120">
    <property type="entry name" value="Carboxypeptidase-like, regulatory domain"/>
    <property type="match status" value="1"/>
</dbReference>
<comment type="caution">
    <text evidence="1">The sequence shown here is derived from an EMBL/GenBank/DDBJ whole genome shotgun (WGS) entry which is preliminary data.</text>
</comment>
<reference evidence="1 2" key="1">
    <citation type="submission" date="2023-11" db="EMBL/GenBank/DDBJ databases">
        <title>Unpublished Manusciprt.</title>
        <authorList>
            <person name="Saticioglu I.B."/>
            <person name="Ay H."/>
            <person name="Ajmi N."/>
            <person name="Altun S."/>
            <person name="Duman M."/>
        </authorList>
    </citation>
    <scope>NUCLEOTIDE SEQUENCE [LARGE SCALE GENOMIC DNA]</scope>
    <source>
        <strain evidence="1 2">Fl-318</strain>
    </source>
</reference>
<evidence type="ECO:0000313" key="1">
    <source>
        <dbReference type="EMBL" id="MDX6190995.1"/>
    </source>
</evidence>
<proteinExistence type="predicted"/>
<gene>
    <name evidence="1" type="ORF">SGQ83_16680</name>
</gene>
<dbReference type="Proteomes" id="UP001273350">
    <property type="component" value="Unassembled WGS sequence"/>
</dbReference>
<organism evidence="1 2">
    <name type="scientific">Flavobacterium cupriresistens</name>
    <dbReference type="NCBI Taxonomy" id="2893885"/>
    <lineage>
        <taxon>Bacteria</taxon>
        <taxon>Pseudomonadati</taxon>
        <taxon>Bacteroidota</taxon>
        <taxon>Flavobacteriia</taxon>
        <taxon>Flavobacteriales</taxon>
        <taxon>Flavobacteriaceae</taxon>
        <taxon>Flavobacterium</taxon>
    </lineage>
</organism>
<name>A0ABU4RHV8_9FLAO</name>
<protein>
    <submittedName>
        <fullName evidence="1">Carboxypeptidase-like regulatory domain-containing protein</fullName>
    </submittedName>
</protein>
<dbReference type="Pfam" id="PF13620">
    <property type="entry name" value="CarboxypepD_reg"/>
    <property type="match status" value="1"/>
</dbReference>
<dbReference type="SUPFAM" id="SSF56935">
    <property type="entry name" value="Porins"/>
    <property type="match status" value="1"/>
</dbReference>
<dbReference type="InterPro" id="IPR008969">
    <property type="entry name" value="CarboxyPept-like_regulatory"/>
</dbReference>